<sequence>MMAGPNPDSFQRALTRFKNSLARSTPELIDQFSMTRPQDVRRVCMEIQDQQGQDGCLRRMRRMQGFIEAMDQLGKSIEVFVNANQLVCFVWVAKQYLDSFDKLLDVYAQVGEAMPGLMVYQSTFEKHPPLATVLEDYYSDILRFHEAALQVFTRPKWKTTFKSVWKTFETQFRPILDSLDRRRELLESEKGSATLHEISKAREDIAAFIEETKKQASREGFENHKWRLNHIKEKLEAPDYQLDQEMATEDRNGSVSGTWILQNPSFQKWTDKHSRNNGVLYLSGIPGAGKTTLASSIVERLLEESCAEGSDCDTLMAYFYFKHNQADKQTHNSFLRAMMEQIVTRDLALSDHLFDNLATINEVNLRSTRTLESLIATSLEHFRTCLIIMDGLDEAAPGEAIKLLNWILPVANGQVQDNMTSTRLLFCGQRDGILDHRLANYPHIALESVSDHDMDINNYCAQIGARIRSKFSIPSDMERKIVSQVTLQAHGMFLYARVVLENLLSQTRLSRLKQEMEPDKFPDGIERAYERVAVRIFEESPQTEREDATKILGWLTCAERLLHWREIQAIFCIDPDTSQVDYEGERLRMSCKQLCGSLVDIHHAQIGHEGPDDVLQIVHGTARGYLIQNRWINISLEHAKAATFCFRYLISKPFHCGSDDKQILLHAKKGYYAFQDYSVRYCLDHVSSSVRLSPSYKDQMTLNALEPARDFLKSYSLSAKFQLSSDEIADEKITHFIKELPKHPRDRFGLLNIGLRTVNIRGQIEEMRNQDLTSEELDLINNLYGLKATLKCPKPWCNYFTTGFETRKDRTKHVNCHERPFCCPEEGCFASQFGFDVQEKLKQHTAKHHCTSTAEVRFPKRKAPKRWANIHEAASEGNVAGVLAFLDTGTDPDARNDPESPSSLYLAAESGHFEVCKLLLTKGAQLCLAPWGQTATPLECALRYGSLDIIHLFLGQPELETSQAIRNLPRWIHAASCHDDSEVLKLVLESPVSRHVNTNDIDEDERSSIKTACLEGPYTEFCRYLLEHGFSKLVTSDTSFDAYVRGVEYGVDLPQPIIDRTTPPPSFQKTDQLLLSHGIDPSQLNDEQKATFQSQSPAVQQKSLETYKANLARTASDDK</sequence>
<evidence type="ECO:0000259" key="3">
    <source>
        <dbReference type="PROSITE" id="PS50837"/>
    </source>
</evidence>
<dbReference type="Pfam" id="PF22939">
    <property type="entry name" value="WHD_GPIID"/>
    <property type="match status" value="1"/>
</dbReference>
<evidence type="ECO:0000256" key="1">
    <source>
        <dbReference type="ARBA" id="ARBA00022737"/>
    </source>
</evidence>
<dbReference type="Pfam" id="PF24809">
    <property type="entry name" value="DUF7708"/>
    <property type="match status" value="1"/>
</dbReference>
<dbReference type="SUPFAM" id="SSF48403">
    <property type="entry name" value="Ankyrin repeat"/>
    <property type="match status" value="1"/>
</dbReference>
<evidence type="ECO:0000313" key="4">
    <source>
        <dbReference type="EMBL" id="KAK2611537.1"/>
    </source>
</evidence>
<dbReference type="SMART" id="SM00248">
    <property type="entry name" value="ANK"/>
    <property type="match status" value="4"/>
</dbReference>
<protein>
    <recommendedName>
        <fullName evidence="3">NACHT domain-containing protein</fullName>
    </recommendedName>
</protein>
<keyword evidence="2" id="KW-0040">ANK repeat</keyword>
<dbReference type="PROSITE" id="PS50088">
    <property type="entry name" value="ANK_REPEAT"/>
    <property type="match status" value="1"/>
</dbReference>
<keyword evidence="5" id="KW-1185">Reference proteome</keyword>
<accession>A0AAD9SLY1</accession>
<dbReference type="AlphaFoldDB" id="A0AAD9SLY1"/>
<organism evidence="4 5">
    <name type="scientific">Phomopsis amygdali</name>
    <name type="common">Fusicoccum amygdali</name>
    <dbReference type="NCBI Taxonomy" id="1214568"/>
    <lineage>
        <taxon>Eukaryota</taxon>
        <taxon>Fungi</taxon>
        <taxon>Dikarya</taxon>
        <taxon>Ascomycota</taxon>
        <taxon>Pezizomycotina</taxon>
        <taxon>Sordariomycetes</taxon>
        <taxon>Sordariomycetidae</taxon>
        <taxon>Diaporthales</taxon>
        <taxon>Diaporthaceae</taxon>
        <taxon>Diaporthe</taxon>
    </lineage>
</organism>
<dbReference type="InterPro" id="IPR054471">
    <property type="entry name" value="GPIID_WHD"/>
</dbReference>
<proteinExistence type="predicted"/>
<dbReference type="EMBL" id="JAUJFL010000002">
    <property type="protein sequence ID" value="KAK2611537.1"/>
    <property type="molecule type" value="Genomic_DNA"/>
</dbReference>
<dbReference type="InterPro" id="IPR007111">
    <property type="entry name" value="NACHT_NTPase"/>
</dbReference>
<evidence type="ECO:0000313" key="5">
    <source>
        <dbReference type="Proteomes" id="UP001265746"/>
    </source>
</evidence>
<dbReference type="PANTHER" id="PTHR10039">
    <property type="entry name" value="AMELOGENIN"/>
    <property type="match status" value="1"/>
</dbReference>
<dbReference type="Pfam" id="PF24883">
    <property type="entry name" value="NPHP3_N"/>
    <property type="match status" value="1"/>
</dbReference>
<dbReference type="InterPro" id="IPR027417">
    <property type="entry name" value="P-loop_NTPase"/>
</dbReference>
<feature type="domain" description="NACHT" evidence="3">
    <location>
        <begin position="278"/>
        <end position="395"/>
    </location>
</feature>
<dbReference type="PANTHER" id="PTHR10039:SF14">
    <property type="entry name" value="NACHT DOMAIN-CONTAINING PROTEIN"/>
    <property type="match status" value="1"/>
</dbReference>
<gene>
    <name evidence="4" type="ORF">N8I77_004871</name>
</gene>
<dbReference type="Pfam" id="PF12796">
    <property type="entry name" value="Ank_2"/>
    <property type="match status" value="1"/>
</dbReference>
<dbReference type="PROSITE" id="PS50297">
    <property type="entry name" value="ANK_REP_REGION"/>
    <property type="match status" value="1"/>
</dbReference>
<comment type="caution">
    <text evidence="4">The sequence shown here is derived from an EMBL/GenBank/DDBJ whole genome shotgun (WGS) entry which is preliminary data.</text>
</comment>
<evidence type="ECO:0000256" key="2">
    <source>
        <dbReference type="PROSITE-ProRule" id="PRU00023"/>
    </source>
</evidence>
<reference evidence="4" key="1">
    <citation type="submission" date="2023-06" db="EMBL/GenBank/DDBJ databases">
        <authorList>
            <person name="Noh H."/>
        </authorList>
    </citation>
    <scope>NUCLEOTIDE SEQUENCE</scope>
    <source>
        <strain evidence="4">DUCC20226</strain>
    </source>
</reference>
<dbReference type="InterPro" id="IPR002110">
    <property type="entry name" value="Ankyrin_rpt"/>
</dbReference>
<dbReference type="PROSITE" id="PS50837">
    <property type="entry name" value="NACHT"/>
    <property type="match status" value="1"/>
</dbReference>
<dbReference type="InterPro" id="IPR036770">
    <property type="entry name" value="Ankyrin_rpt-contain_sf"/>
</dbReference>
<dbReference type="InterPro" id="IPR056125">
    <property type="entry name" value="DUF7708"/>
</dbReference>
<dbReference type="SUPFAM" id="SSF52540">
    <property type="entry name" value="P-loop containing nucleoside triphosphate hydrolases"/>
    <property type="match status" value="1"/>
</dbReference>
<dbReference type="Gene3D" id="1.25.40.20">
    <property type="entry name" value="Ankyrin repeat-containing domain"/>
    <property type="match status" value="1"/>
</dbReference>
<dbReference type="Proteomes" id="UP001265746">
    <property type="component" value="Unassembled WGS sequence"/>
</dbReference>
<name>A0AAD9SLY1_PHOAM</name>
<keyword evidence="1" id="KW-0677">Repeat</keyword>
<dbReference type="InterPro" id="IPR056884">
    <property type="entry name" value="NPHP3-like_N"/>
</dbReference>
<feature type="repeat" description="ANK" evidence="2">
    <location>
        <begin position="899"/>
        <end position="926"/>
    </location>
</feature>
<dbReference type="Gene3D" id="3.40.50.300">
    <property type="entry name" value="P-loop containing nucleotide triphosphate hydrolases"/>
    <property type="match status" value="1"/>
</dbReference>